<keyword evidence="3" id="KW-1134">Transmembrane beta strand</keyword>
<evidence type="ECO:0000256" key="6">
    <source>
        <dbReference type="ARBA" id="ARBA00023139"/>
    </source>
</evidence>
<comment type="subcellular location">
    <subcellularLocation>
        <location evidence="1">Cell outer membrane</location>
    </subcellularLocation>
</comment>
<keyword evidence="4" id="KW-0812">Transmembrane</keyword>
<evidence type="ECO:0000256" key="7">
    <source>
        <dbReference type="ARBA" id="ARBA00023237"/>
    </source>
</evidence>
<keyword evidence="8" id="KW-0449">Lipoprotein</keyword>
<evidence type="ECO:0000256" key="2">
    <source>
        <dbReference type="ARBA" id="ARBA00007613"/>
    </source>
</evidence>
<gene>
    <name evidence="9" type="ORF">SAMN05216605_106193</name>
</gene>
<evidence type="ECO:0000256" key="3">
    <source>
        <dbReference type="ARBA" id="ARBA00022452"/>
    </source>
</evidence>
<dbReference type="GO" id="GO:0015562">
    <property type="term" value="F:efflux transmembrane transporter activity"/>
    <property type="evidence" value="ECO:0007669"/>
    <property type="project" value="InterPro"/>
</dbReference>
<dbReference type="PANTHER" id="PTHR30203:SF30">
    <property type="entry name" value="OUTER MEMBRANE PROTEIN-RELATED"/>
    <property type="match status" value="1"/>
</dbReference>
<evidence type="ECO:0000313" key="9">
    <source>
        <dbReference type="EMBL" id="SDH42480.1"/>
    </source>
</evidence>
<dbReference type="Gene3D" id="1.20.1600.10">
    <property type="entry name" value="Outer membrane efflux proteins (OEP)"/>
    <property type="match status" value="1"/>
</dbReference>
<keyword evidence="5" id="KW-0472">Membrane</keyword>
<evidence type="ECO:0000313" key="10">
    <source>
        <dbReference type="Proteomes" id="UP000182894"/>
    </source>
</evidence>
<dbReference type="RefSeq" id="WP_425262222.1">
    <property type="nucleotide sequence ID" value="NZ_FNCO01000006.1"/>
</dbReference>
<dbReference type="AlphaFoldDB" id="A0A1G8CC93"/>
<reference evidence="10" key="1">
    <citation type="submission" date="2016-10" db="EMBL/GenBank/DDBJ databases">
        <authorList>
            <person name="Varghese N."/>
            <person name="Submissions S."/>
        </authorList>
    </citation>
    <scope>NUCLEOTIDE SEQUENCE [LARGE SCALE GENOMIC DNA]</scope>
    <source>
        <strain evidence="10">ATCC 700689</strain>
    </source>
</reference>
<comment type="similarity">
    <text evidence="2">Belongs to the outer membrane factor (OMF) (TC 1.B.17) family.</text>
</comment>
<dbReference type="InterPro" id="IPR010131">
    <property type="entry name" value="MdtP/NodT-like"/>
</dbReference>
<sequence length="488" mass="54449">MVLMNAVAVGQARGDTAPLSAASRPTMAHQPSMPRAAQATSVNVSLADAVALGLRRNRDIRRSYLQRVAQKFDLQVAEAFFSPRLVLGSQHREQRSSHDRGRELSVAPKVTLNNEWGTMFSLSWAQRFNQAQKGGHKQQRGLTFEVIQPLLRNAGHDVVTAPRRRARLSEHSHRLGLQASVAQSVTQIVSAYRELLKAQEQLRIVSDALGRSREQLKVNDALIAAGRMARVDRLQNEADLAYQELNAEQAAHHLASSRRALLQLLALDLSTPLRASEELTATSVEIDRDQALEIARQRQPGFLQQRIALELAEVDLLVAKSQQLWDLSLVAGAEQARDAWSSDAKRGVDRRWSTYAGVQLEVPIGDPGQRQRLVSAQVAVDSQDLLHAEAQQSLEREVGDAIRTLQAHWRQYEIALRSRSLSQRKLAVEQQKLQAGRTSNFQVLSFEEDLRRSENAVLNALIAYLNAQTQLDERLGTTLDSWEIALND</sequence>
<keyword evidence="10" id="KW-1185">Reference proteome</keyword>
<dbReference type="Proteomes" id="UP000182894">
    <property type="component" value="Unassembled WGS sequence"/>
</dbReference>
<dbReference type="EMBL" id="FNCO01000006">
    <property type="protein sequence ID" value="SDH42480.1"/>
    <property type="molecule type" value="Genomic_DNA"/>
</dbReference>
<dbReference type="InterPro" id="IPR003423">
    <property type="entry name" value="OMP_efflux"/>
</dbReference>
<name>A0A1G8CC93_9PSED</name>
<dbReference type="SUPFAM" id="SSF56954">
    <property type="entry name" value="Outer membrane efflux proteins (OEP)"/>
    <property type="match status" value="1"/>
</dbReference>
<evidence type="ECO:0000256" key="1">
    <source>
        <dbReference type="ARBA" id="ARBA00004442"/>
    </source>
</evidence>
<organism evidence="9 10">
    <name type="scientific">Pseudomonas abietaniphila</name>
    <dbReference type="NCBI Taxonomy" id="89065"/>
    <lineage>
        <taxon>Bacteria</taxon>
        <taxon>Pseudomonadati</taxon>
        <taxon>Pseudomonadota</taxon>
        <taxon>Gammaproteobacteria</taxon>
        <taxon>Pseudomonadales</taxon>
        <taxon>Pseudomonadaceae</taxon>
        <taxon>Pseudomonas</taxon>
    </lineage>
</organism>
<evidence type="ECO:0000256" key="4">
    <source>
        <dbReference type="ARBA" id="ARBA00022692"/>
    </source>
</evidence>
<keyword evidence="7" id="KW-0998">Cell outer membrane</keyword>
<dbReference type="PANTHER" id="PTHR30203">
    <property type="entry name" value="OUTER MEMBRANE CATION EFFLUX PROTEIN"/>
    <property type="match status" value="1"/>
</dbReference>
<dbReference type="Pfam" id="PF02321">
    <property type="entry name" value="OEP"/>
    <property type="match status" value="1"/>
</dbReference>
<evidence type="ECO:0000256" key="8">
    <source>
        <dbReference type="ARBA" id="ARBA00023288"/>
    </source>
</evidence>
<evidence type="ECO:0000256" key="5">
    <source>
        <dbReference type="ARBA" id="ARBA00023136"/>
    </source>
</evidence>
<proteinExistence type="inferred from homology"/>
<keyword evidence="6" id="KW-0564">Palmitate</keyword>
<accession>A0A1G8CC93</accession>
<dbReference type="STRING" id="89065.SAMN05216605_106193"/>
<protein>
    <submittedName>
        <fullName evidence="9">Outer membrane protein TolC</fullName>
    </submittedName>
</protein>
<dbReference type="GO" id="GO:0016020">
    <property type="term" value="C:membrane"/>
    <property type="evidence" value="ECO:0007669"/>
    <property type="project" value="UniProtKB-SubCell"/>
</dbReference>